<gene>
    <name evidence="6" type="ORF">AL072_31280</name>
</gene>
<reference evidence="7" key="1">
    <citation type="submission" date="2015-08" db="EMBL/GenBank/DDBJ databases">
        <title>Complete Genome Sequence of Azospirillum thiophilum BV-S.</title>
        <authorList>
            <person name="Fomenkov A."/>
            <person name="Vincze T."/>
            <person name="Grabovich M."/>
            <person name="Dubinina G."/>
            <person name="Orlova M."/>
            <person name="Belousova E."/>
            <person name="Roberts R.J."/>
        </authorList>
    </citation>
    <scope>NUCLEOTIDE SEQUENCE [LARGE SCALE GENOMIC DNA]</scope>
    <source>
        <strain evidence="7">BV-S</strain>
    </source>
</reference>
<keyword evidence="7" id="KW-1185">Reference proteome</keyword>
<evidence type="ECO:0000256" key="3">
    <source>
        <dbReference type="ARBA" id="ARBA00023004"/>
    </source>
</evidence>
<proteinExistence type="predicted"/>
<dbReference type="EMBL" id="CP012406">
    <property type="protein sequence ID" value="ALG75491.1"/>
    <property type="molecule type" value="Genomic_DNA"/>
</dbReference>
<accession>A0AAC9EYT9</accession>
<evidence type="ECO:0000259" key="5">
    <source>
        <dbReference type="PROSITE" id="PS51007"/>
    </source>
</evidence>
<dbReference type="InterPro" id="IPR036909">
    <property type="entry name" value="Cyt_c-like_dom_sf"/>
</dbReference>
<keyword evidence="3 4" id="KW-0408">Iron</keyword>
<dbReference type="KEGG" id="ati:AL072_31280"/>
<keyword evidence="2 4" id="KW-0479">Metal-binding</keyword>
<dbReference type="PROSITE" id="PS51007">
    <property type="entry name" value="CYTC"/>
    <property type="match status" value="1"/>
</dbReference>
<feature type="domain" description="Cytochrome c" evidence="5">
    <location>
        <begin position="15"/>
        <end position="93"/>
    </location>
</feature>
<dbReference type="GO" id="GO:0020037">
    <property type="term" value="F:heme binding"/>
    <property type="evidence" value="ECO:0007669"/>
    <property type="project" value="InterPro"/>
</dbReference>
<evidence type="ECO:0000256" key="4">
    <source>
        <dbReference type="PROSITE-ProRule" id="PRU00433"/>
    </source>
</evidence>
<evidence type="ECO:0000313" key="7">
    <source>
        <dbReference type="Proteomes" id="UP000069935"/>
    </source>
</evidence>
<evidence type="ECO:0000313" key="6">
    <source>
        <dbReference type="EMBL" id="ALG75491.1"/>
    </source>
</evidence>
<evidence type="ECO:0000256" key="1">
    <source>
        <dbReference type="ARBA" id="ARBA00022617"/>
    </source>
</evidence>
<organism evidence="6 7">
    <name type="scientific">Azospirillum thiophilum</name>
    <dbReference type="NCBI Taxonomy" id="528244"/>
    <lineage>
        <taxon>Bacteria</taxon>
        <taxon>Pseudomonadati</taxon>
        <taxon>Pseudomonadota</taxon>
        <taxon>Alphaproteobacteria</taxon>
        <taxon>Rhodospirillales</taxon>
        <taxon>Azospirillaceae</taxon>
        <taxon>Azospirillum</taxon>
    </lineage>
</organism>
<dbReference type="AlphaFoldDB" id="A0AAC9EYT9"/>
<dbReference type="Gene3D" id="1.10.760.10">
    <property type="entry name" value="Cytochrome c-like domain"/>
    <property type="match status" value="1"/>
</dbReference>
<dbReference type="GO" id="GO:0046872">
    <property type="term" value="F:metal ion binding"/>
    <property type="evidence" value="ECO:0007669"/>
    <property type="project" value="UniProtKB-KW"/>
</dbReference>
<keyword evidence="1 4" id="KW-0349">Heme</keyword>
<protein>
    <recommendedName>
        <fullName evidence="5">Cytochrome c domain-containing protein</fullName>
    </recommendedName>
</protein>
<dbReference type="Proteomes" id="UP000069935">
    <property type="component" value="Chromosome 6"/>
</dbReference>
<name>A0AAC9EYT9_9PROT</name>
<evidence type="ECO:0000256" key="2">
    <source>
        <dbReference type="ARBA" id="ARBA00022723"/>
    </source>
</evidence>
<dbReference type="GO" id="GO:0009055">
    <property type="term" value="F:electron transfer activity"/>
    <property type="evidence" value="ECO:0007669"/>
    <property type="project" value="InterPro"/>
</dbReference>
<dbReference type="SUPFAM" id="SSF46626">
    <property type="entry name" value="Cytochrome c"/>
    <property type="match status" value="1"/>
</dbReference>
<dbReference type="Pfam" id="PF13442">
    <property type="entry name" value="Cytochrome_CBB3"/>
    <property type="match status" value="1"/>
</dbReference>
<dbReference type="InterPro" id="IPR009056">
    <property type="entry name" value="Cyt_c-like_dom"/>
</dbReference>
<sequence>MLAAMVAAAGPAAAADAEAGRRIAEQWCASCHMVEGRRSGSDAAPALAGIARDPGRGPGWVRAWLNDPHPPMPDLSLTRAEIDDVVAYLNRLAGR</sequence>
<reference evidence="6 7" key="2">
    <citation type="journal article" date="2016" name="Genome Announc.">
        <title>Complete Genome Sequence of a Strain of Azospirillum thiophilum Isolated from a Sulfide Spring.</title>
        <authorList>
            <person name="Fomenkov A."/>
            <person name="Vincze T."/>
            <person name="Grabovich M."/>
            <person name="Anton B.P."/>
            <person name="Dubinina G."/>
            <person name="Orlova M."/>
            <person name="Belousova E."/>
            <person name="Roberts R.J."/>
        </authorList>
    </citation>
    <scope>NUCLEOTIDE SEQUENCE [LARGE SCALE GENOMIC DNA]</scope>
    <source>
        <strain evidence="6 7">BV-S</strain>
    </source>
</reference>